<gene>
    <name evidence="1" type="ORF">AVDCRST_MAG28-4264</name>
</gene>
<evidence type="ECO:0008006" key="2">
    <source>
        <dbReference type="Google" id="ProtNLM"/>
    </source>
</evidence>
<sequence length="152" mass="16765">MTPMETNQSRPTAERTSCLPPGPGSYWLIAKGHNNRIEVLTLCCNGEGEVVPIFSFEEEAEIFLGPRGAADGWQVRESSAGELVSVLYGPCARVKEVALDPLPEMVTERSVGLVSLLRERFVDLVIARIGEPLSLWESEERGRPDRCPEVIV</sequence>
<protein>
    <recommendedName>
        <fullName evidence="2">SseB protein N-terminal domain-containing protein</fullName>
    </recommendedName>
</protein>
<organism evidence="1">
    <name type="scientific">uncultured Rubrobacteraceae bacterium</name>
    <dbReference type="NCBI Taxonomy" id="349277"/>
    <lineage>
        <taxon>Bacteria</taxon>
        <taxon>Bacillati</taxon>
        <taxon>Actinomycetota</taxon>
        <taxon>Rubrobacteria</taxon>
        <taxon>Rubrobacterales</taxon>
        <taxon>Rubrobacteraceae</taxon>
        <taxon>environmental samples</taxon>
    </lineage>
</organism>
<proteinExistence type="predicted"/>
<dbReference type="EMBL" id="CADCVE010000112">
    <property type="protein sequence ID" value="CAA9467666.1"/>
    <property type="molecule type" value="Genomic_DNA"/>
</dbReference>
<dbReference type="AlphaFoldDB" id="A0A6J4R973"/>
<evidence type="ECO:0000313" key="1">
    <source>
        <dbReference type="EMBL" id="CAA9467666.1"/>
    </source>
</evidence>
<accession>A0A6J4R973</accession>
<name>A0A6J4R973_9ACTN</name>
<reference evidence="1" key="1">
    <citation type="submission" date="2020-02" db="EMBL/GenBank/DDBJ databases">
        <authorList>
            <person name="Meier V. D."/>
        </authorList>
    </citation>
    <scope>NUCLEOTIDE SEQUENCE</scope>
    <source>
        <strain evidence="1">AVDCRST_MAG28</strain>
    </source>
</reference>